<proteinExistence type="predicted"/>
<evidence type="ECO:0000256" key="1">
    <source>
        <dbReference type="SAM" id="Coils"/>
    </source>
</evidence>
<reference evidence="3" key="1">
    <citation type="submission" date="2020-01" db="EMBL/GenBank/DDBJ databases">
        <authorList>
            <person name="Meier V. D."/>
            <person name="Meier V D."/>
        </authorList>
    </citation>
    <scope>NUCLEOTIDE SEQUENCE</scope>
    <source>
        <strain evidence="3">HLG_WM_MAG_09</strain>
    </source>
</reference>
<name>A0A6S6TRV2_9GAMM</name>
<dbReference type="InterPro" id="IPR018968">
    <property type="entry name" value="Phasin"/>
</dbReference>
<accession>A0A6S6TRV2</accession>
<dbReference type="Pfam" id="PF09361">
    <property type="entry name" value="Phasin_2"/>
    <property type="match status" value="1"/>
</dbReference>
<feature type="domain" description="Phasin" evidence="2">
    <location>
        <begin position="9"/>
        <end position="104"/>
    </location>
</feature>
<gene>
    <name evidence="3" type="ORF">HELGO_WM15934</name>
</gene>
<protein>
    <submittedName>
        <fullName evidence="3">Phasin family protein</fullName>
    </submittedName>
</protein>
<evidence type="ECO:0000259" key="2">
    <source>
        <dbReference type="Pfam" id="PF09361"/>
    </source>
</evidence>
<organism evidence="3">
    <name type="scientific">uncultured Thiotrichaceae bacterium</name>
    <dbReference type="NCBI Taxonomy" id="298394"/>
    <lineage>
        <taxon>Bacteria</taxon>
        <taxon>Pseudomonadati</taxon>
        <taxon>Pseudomonadota</taxon>
        <taxon>Gammaproteobacteria</taxon>
        <taxon>Thiotrichales</taxon>
        <taxon>Thiotrichaceae</taxon>
        <taxon>environmental samples</taxon>
    </lineage>
</organism>
<sequence length="186" mass="19880">MQNAMMDLMKQFNDNAMNSAKRVGELNMKTFETLTAKQAELLNTCVETGTKNIEVLSKAKDPQEAMVLQQEALKACSEKWVVNVREAADLLTATRDELVVIAEEAAAQVADSSEKAGELNKQALTENMEKATEAVEKAVAKATEMTEEAVAAAKEATDKAAVTGQEMAAKAVEAGKKVADEVKAAA</sequence>
<keyword evidence="1" id="KW-0175">Coiled coil</keyword>
<dbReference type="NCBIfam" id="TIGR01841">
    <property type="entry name" value="phasin"/>
    <property type="match status" value="1"/>
</dbReference>
<dbReference type="EMBL" id="CACVAT010000363">
    <property type="protein sequence ID" value="CAA6822045.1"/>
    <property type="molecule type" value="Genomic_DNA"/>
</dbReference>
<dbReference type="AlphaFoldDB" id="A0A6S6TRV2"/>
<feature type="coiled-coil region" evidence="1">
    <location>
        <begin position="102"/>
        <end position="148"/>
    </location>
</feature>
<evidence type="ECO:0000313" key="3">
    <source>
        <dbReference type="EMBL" id="CAA6822045.1"/>
    </source>
</evidence>
<dbReference type="InterPro" id="IPR010127">
    <property type="entry name" value="Phasin_subfam-1"/>
</dbReference>